<dbReference type="Proteomes" id="UP000215914">
    <property type="component" value="Chromosome 14"/>
</dbReference>
<sequence>MPNPGQILRPAPNGIILIPVTPVISASSPPVKNLSGSNSFGLVHSFGSSAIAGRKNSTLVPVGISNPPNFTGSVTEWVREK</sequence>
<gene>
    <name evidence="1" type="ORF">HannXRQ_Chr14g0456371</name>
</gene>
<dbReference type="InParanoid" id="A0A251SLB7"/>
<organism evidence="1 2">
    <name type="scientific">Helianthus annuus</name>
    <name type="common">Common sunflower</name>
    <dbReference type="NCBI Taxonomy" id="4232"/>
    <lineage>
        <taxon>Eukaryota</taxon>
        <taxon>Viridiplantae</taxon>
        <taxon>Streptophyta</taxon>
        <taxon>Embryophyta</taxon>
        <taxon>Tracheophyta</taxon>
        <taxon>Spermatophyta</taxon>
        <taxon>Magnoliopsida</taxon>
        <taxon>eudicotyledons</taxon>
        <taxon>Gunneridae</taxon>
        <taxon>Pentapetalae</taxon>
        <taxon>asterids</taxon>
        <taxon>campanulids</taxon>
        <taxon>Asterales</taxon>
        <taxon>Asteraceae</taxon>
        <taxon>Asteroideae</taxon>
        <taxon>Heliantheae alliance</taxon>
        <taxon>Heliantheae</taxon>
        <taxon>Helianthus</taxon>
    </lineage>
</organism>
<reference evidence="2" key="1">
    <citation type="journal article" date="2017" name="Nature">
        <title>The sunflower genome provides insights into oil metabolism, flowering and Asterid evolution.</title>
        <authorList>
            <person name="Badouin H."/>
            <person name="Gouzy J."/>
            <person name="Grassa C.J."/>
            <person name="Murat F."/>
            <person name="Staton S.E."/>
            <person name="Cottret L."/>
            <person name="Lelandais-Briere C."/>
            <person name="Owens G.L."/>
            <person name="Carrere S."/>
            <person name="Mayjonade B."/>
            <person name="Legrand L."/>
            <person name="Gill N."/>
            <person name="Kane N.C."/>
            <person name="Bowers J.E."/>
            <person name="Hubner S."/>
            <person name="Bellec A."/>
            <person name="Berard A."/>
            <person name="Berges H."/>
            <person name="Blanchet N."/>
            <person name="Boniface M.C."/>
            <person name="Brunel D."/>
            <person name="Catrice O."/>
            <person name="Chaidir N."/>
            <person name="Claudel C."/>
            <person name="Donnadieu C."/>
            <person name="Faraut T."/>
            <person name="Fievet G."/>
            <person name="Helmstetter N."/>
            <person name="King M."/>
            <person name="Knapp S.J."/>
            <person name="Lai Z."/>
            <person name="Le Paslier M.C."/>
            <person name="Lippi Y."/>
            <person name="Lorenzon L."/>
            <person name="Mandel J.R."/>
            <person name="Marage G."/>
            <person name="Marchand G."/>
            <person name="Marquand E."/>
            <person name="Bret-Mestries E."/>
            <person name="Morien E."/>
            <person name="Nambeesan S."/>
            <person name="Nguyen T."/>
            <person name="Pegot-Espagnet P."/>
            <person name="Pouilly N."/>
            <person name="Raftis F."/>
            <person name="Sallet E."/>
            <person name="Schiex T."/>
            <person name="Thomas J."/>
            <person name="Vandecasteele C."/>
            <person name="Vares D."/>
            <person name="Vear F."/>
            <person name="Vautrin S."/>
            <person name="Crespi M."/>
            <person name="Mangin B."/>
            <person name="Burke J.M."/>
            <person name="Salse J."/>
            <person name="Munos S."/>
            <person name="Vincourt P."/>
            <person name="Rieseberg L.H."/>
            <person name="Langlade N.B."/>
        </authorList>
    </citation>
    <scope>NUCLEOTIDE SEQUENCE [LARGE SCALE GENOMIC DNA]</scope>
    <source>
        <strain evidence="2">cv. SF193</strain>
    </source>
</reference>
<dbReference type="EMBL" id="CM007903">
    <property type="protein sequence ID" value="OTF99418.1"/>
    <property type="molecule type" value="Genomic_DNA"/>
</dbReference>
<accession>A0A251SLB7</accession>
<evidence type="ECO:0000313" key="2">
    <source>
        <dbReference type="Proteomes" id="UP000215914"/>
    </source>
</evidence>
<proteinExistence type="predicted"/>
<keyword evidence="2" id="KW-1185">Reference proteome</keyword>
<evidence type="ECO:0000313" key="1">
    <source>
        <dbReference type="EMBL" id="OTF99418.1"/>
    </source>
</evidence>
<name>A0A251SLB7_HELAN</name>
<dbReference type="AlphaFoldDB" id="A0A251SLB7"/>
<protein>
    <submittedName>
        <fullName evidence="1">Uncharacterized protein</fullName>
    </submittedName>
</protein>